<evidence type="ECO:0000256" key="13">
    <source>
        <dbReference type="PIRSR" id="PIRSR600269-51"/>
    </source>
</evidence>
<dbReference type="InterPro" id="IPR000269">
    <property type="entry name" value="Cu_amine_oxidase"/>
</dbReference>
<evidence type="ECO:0000256" key="9">
    <source>
        <dbReference type="ARBA" id="ARBA00023008"/>
    </source>
</evidence>
<dbReference type="SUPFAM" id="SSF54416">
    <property type="entry name" value="Amine oxidase N-terminal region"/>
    <property type="match status" value="2"/>
</dbReference>
<dbReference type="InterPro" id="IPR016182">
    <property type="entry name" value="Cu_amine_oxidase_N-reg"/>
</dbReference>
<evidence type="ECO:0000256" key="8">
    <source>
        <dbReference type="ARBA" id="ARBA00023002"/>
    </source>
</evidence>
<feature type="modified residue" description="2',4',5'-topaquinone" evidence="13">
    <location>
        <position position="383"/>
    </location>
</feature>
<evidence type="ECO:0000256" key="12">
    <source>
        <dbReference type="PIRSR" id="PIRSR600269-50"/>
    </source>
</evidence>
<name>A0A1H3CTF4_9ACTN</name>
<evidence type="ECO:0000256" key="14">
    <source>
        <dbReference type="RuleBase" id="RU000672"/>
    </source>
</evidence>
<dbReference type="GO" id="GO:0048038">
    <property type="term" value="F:quinone binding"/>
    <property type="evidence" value="ECO:0007669"/>
    <property type="project" value="InterPro"/>
</dbReference>
<dbReference type="NCBIfam" id="NF008559">
    <property type="entry name" value="PRK11504.1"/>
    <property type="match status" value="1"/>
</dbReference>
<dbReference type="PROSITE" id="PS01165">
    <property type="entry name" value="COPPER_AMINE_OXID_2"/>
    <property type="match status" value="1"/>
</dbReference>
<evidence type="ECO:0000256" key="5">
    <source>
        <dbReference type="ARBA" id="ARBA00011738"/>
    </source>
</evidence>
<evidence type="ECO:0000256" key="10">
    <source>
        <dbReference type="ARBA" id="ARBA00023211"/>
    </source>
</evidence>
<protein>
    <recommendedName>
        <fullName evidence="14">Amine oxidase</fullName>
        <ecNumber evidence="14">1.4.3.-</ecNumber>
    </recommendedName>
</protein>
<feature type="region of interest" description="Disordered" evidence="15">
    <location>
        <begin position="200"/>
        <end position="239"/>
    </location>
</feature>
<feature type="active site" description="Schiff-base intermediate with substrate; via topaquinone" evidence="12">
    <location>
        <position position="383"/>
    </location>
</feature>
<feature type="active site" description="Proton acceptor" evidence="12">
    <location>
        <position position="299"/>
    </location>
</feature>
<evidence type="ECO:0000313" key="19">
    <source>
        <dbReference type="EMBL" id="SDX56699.1"/>
    </source>
</evidence>
<sequence length="639" mass="69603">MTATAPPVTACRHPLSPLTAGEIDEVRDLVAGTLTSTTRFVHVAPEEPDKAEVLRWSPGTDVDRRVRVLLLDRPAGRARDLSVSLTRRAVVRDVGFPVAPEGRVPLLAEDFAEVEGILAADERWAAAIARRGLEVGSVRAVPITAGMYGSAEEYGCRTIRVLGFPQADPHYGPWASPVDGLVAHVDLPRRRTVAVHDALDLPVPAPRGPGDAPLHAGRPRTDAGRTGTGRPEGPDPAVGDDVVRWAGWEFRIGFDSREGLSLHQVTHGGRSVLHRASIAEMVLPHADPFPARCWQEYPDTGEYLFGRFAASPGPGCDCRDGRHHLDVVLADDHGRPRVVPHAVCLREEDAGVLWGRTDFSPATSETRRQRRLVVRTATTVGGYDYAFSWSLYLDGTIRLEVRAAALPFASVHRGAEYPCATEVAPGPGAPCRQHLFCARLDMAVDGQANTVHEVDVVRGRVSRTAPHGDVLRRRRTVLTREWTAQRTADPLADREWHVVNPSVTNRLGQPVAYALVPEGRPVLLTDEASSVHGRAAFATRHLWVTRYNPAQRYAAGDLADEGGLPAFVAGNRSLEDEDVVLWHTFGSTHVPRPEDWPVVPVEVAGFRLVPVGFFDRNPALDVPRSTPPSCAPAVPDPRE</sequence>
<comment type="subunit">
    <text evidence="5">Homodimer.</text>
</comment>
<feature type="domain" description="Copper amine oxidase N3-terminal" evidence="17">
    <location>
        <begin position="105"/>
        <end position="190"/>
    </location>
</feature>
<comment type="similarity">
    <text evidence="4 14">Belongs to the copper/topaquinone oxidase family.</text>
</comment>
<dbReference type="InterPro" id="IPR054157">
    <property type="entry name" value="AGAO-like_N2"/>
</dbReference>
<dbReference type="InterPro" id="IPR049947">
    <property type="entry name" value="Cu_Am_Ox_Cu-bd"/>
</dbReference>
<dbReference type="GO" id="GO:0008131">
    <property type="term" value="F:primary methylamine oxidase activity"/>
    <property type="evidence" value="ECO:0007669"/>
    <property type="project" value="UniProtKB-EC"/>
</dbReference>
<evidence type="ECO:0000256" key="7">
    <source>
        <dbReference type="ARBA" id="ARBA00022772"/>
    </source>
</evidence>
<comment type="catalytic activity">
    <reaction evidence="11">
        <text>a primary methyl amine + O2 + H2O = an aldehyde + H2O2 + NH4(+)</text>
        <dbReference type="Rhea" id="RHEA:16153"/>
        <dbReference type="ChEBI" id="CHEBI:15377"/>
        <dbReference type="ChEBI" id="CHEBI:15379"/>
        <dbReference type="ChEBI" id="CHEBI:16240"/>
        <dbReference type="ChEBI" id="CHEBI:17478"/>
        <dbReference type="ChEBI" id="CHEBI:28938"/>
        <dbReference type="ChEBI" id="CHEBI:228804"/>
        <dbReference type="EC" id="1.4.3.21"/>
    </reaction>
</comment>
<dbReference type="GO" id="GO:0005507">
    <property type="term" value="F:copper ion binding"/>
    <property type="evidence" value="ECO:0007669"/>
    <property type="project" value="InterPro"/>
</dbReference>
<comment type="cofactor">
    <cofactor evidence="2">
        <name>Mn(2+)</name>
        <dbReference type="ChEBI" id="CHEBI:29035"/>
    </cofactor>
</comment>
<evidence type="ECO:0000259" key="16">
    <source>
        <dbReference type="Pfam" id="PF01179"/>
    </source>
</evidence>
<dbReference type="InterPro" id="IPR015802">
    <property type="entry name" value="Cu_amine_oxidase_N3"/>
</dbReference>
<dbReference type="STRING" id="1137993.SAMN05660209_00719"/>
<dbReference type="RefSeq" id="WP_091151556.1">
    <property type="nucleotide sequence ID" value="NZ_FNOT01000002.1"/>
</dbReference>
<evidence type="ECO:0000256" key="2">
    <source>
        <dbReference type="ARBA" id="ARBA00001936"/>
    </source>
</evidence>
<evidence type="ECO:0000259" key="18">
    <source>
        <dbReference type="Pfam" id="PF21994"/>
    </source>
</evidence>
<keyword evidence="6 14" id="KW-0479">Metal-binding</keyword>
<feature type="domain" description="Copper amine oxidase catalytic" evidence="16">
    <location>
        <begin position="231"/>
        <end position="620"/>
    </location>
</feature>
<organism evidence="19 20">
    <name type="scientific">Geodermatophilus africanus</name>
    <dbReference type="NCBI Taxonomy" id="1137993"/>
    <lineage>
        <taxon>Bacteria</taxon>
        <taxon>Bacillati</taxon>
        <taxon>Actinomycetota</taxon>
        <taxon>Actinomycetes</taxon>
        <taxon>Geodermatophilales</taxon>
        <taxon>Geodermatophilaceae</taxon>
        <taxon>Geodermatophilus</taxon>
    </lineage>
</organism>
<dbReference type="EC" id="1.4.3.-" evidence="14"/>
<dbReference type="Gene3D" id="2.70.98.20">
    <property type="entry name" value="Copper amine oxidase, catalytic domain"/>
    <property type="match status" value="1"/>
</dbReference>
<gene>
    <name evidence="19" type="ORF">SAMN05660209_00719</name>
</gene>
<comment type="PTM">
    <text evidence="13 14">Topaquinone (TPQ) is generated by copper-dependent autoxidation of a specific tyrosyl residue.</text>
</comment>
<dbReference type="PANTHER" id="PTHR10638">
    <property type="entry name" value="COPPER AMINE OXIDASE"/>
    <property type="match status" value="1"/>
</dbReference>
<evidence type="ECO:0000259" key="17">
    <source>
        <dbReference type="Pfam" id="PF02728"/>
    </source>
</evidence>
<keyword evidence="8 14" id="KW-0560">Oxidoreductase</keyword>
<dbReference type="Gene3D" id="3.10.450.40">
    <property type="match status" value="2"/>
</dbReference>
<evidence type="ECO:0000313" key="20">
    <source>
        <dbReference type="Proteomes" id="UP000198921"/>
    </source>
</evidence>
<dbReference type="Pfam" id="PF02728">
    <property type="entry name" value="Cu_amine_oxidN3"/>
    <property type="match status" value="1"/>
</dbReference>
<reference evidence="20" key="1">
    <citation type="submission" date="2016-10" db="EMBL/GenBank/DDBJ databases">
        <authorList>
            <person name="Varghese N."/>
            <person name="Submissions S."/>
        </authorList>
    </citation>
    <scope>NUCLEOTIDE SEQUENCE [LARGE SCALE GENOMIC DNA]</scope>
    <source>
        <strain evidence="20">DSM 45422</strain>
    </source>
</reference>
<evidence type="ECO:0000256" key="15">
    <source>
        <dbReference type="SAM" id="MobiDB-lite"/>
    </source>
</evidence>
<comment type="cofactor">
    <cofactor evidence="3">
        <name>Zn(2+)</name>
        <dbReference type="ChEBI" id="CHEBI:29105"/>
    </cofactor>
</comment>
<keyword evidence="7 12" id="KW-0801">TPQ</keyword>
<feature type="domain" description="AGAO-like N2" evidence="18">
    <location>
        <begin position="19"/>
        <end position="92"/>
    </location>
</feature>
<dbReference type="Pfam" id="PF01179">
    <property type="entry name" value="Cu_amine_oxid"/>
    <property type="match status" value="1"/>
</dbReference>
<accession>A0A1H3CTF4</accession>
<dbReference type="OrthoDB" id="9772590at2"/>
<evidence type="ECO:0000256" key="4">
    <source>
        <dbReference type="ARBA" id="ARBA00007983"/>
    </source>
</evidence>
<dbReference type="PANTHER" id="PTHR10638:SF86">
    <property type="entry name" value="COPPER AMINE OXIDASE 1-RELATED"/>
    <property type="match status" value="1"/>
</dbReference>
<evidence type="ECO:0000256" key="3">
    <source>
        <dbReference type="ARBA" id="ARBA00001947"/>
    </source>
</evidence>
<dbReference type="Proteomes" id="UP000198921">
    <property type="component" value="Unassembled WGS sequence"/>
</dbReference>
<dbReference type="AlphaFoldDB" id="A0A1H3CTF4"/>
<evidence type="ECO:0000256" key="1">
    <source>
        <dbReference type="ARBA" id="ARBA00001935"/>
    </source>
</evidence>
<keyword evidence="20" id="KW-1185">Reference proteome</keyword>
<dbReference type="InterPro" id="IPR015798">
    <property type="entry name" value="Cu_amine_oxidase_C"/>
</dbReference>
<dbReference type="InterPro" id="IPR036460">
    <property type="entry name" value="Cu_amine_oxidase_C_sf"/>
</dbReference>
<comment type="cofactor">
    <cofactor evidence="1">
        <name>Cu cation</name>
        <dbReference type="ChEBI" id="CHEBI:23378"/>
    </cofactor>
</comment>
<evidence type="ECO:0000256" key="6">
    <source>
        <dbReference type="ARBA" id="ARBA00022723"/>
    </source>
</evidence>
<proteinExistence type="inferred from homology"/>
<keyword evidence="10" id="KW-0464">Manganese</keyword>
<dbReference type="SUPFAM" id="SSF49998">
    <property type="entry name" value="Amine oxidase catalytic domain"/>
    <property type="match status" value="1"/>
</dbReference>
<dbReference type="EMBL" id="FNOT01000002">
    <property type="protein sequence ID" value="SDX56699.1"/>
    <property type="molecule type" value="Genomic_DNA"/>
</dbReference>
<dbReference type="GO" id="GO:0009308">
    <property type="term" value="P:amine metabolic process"/>
    <property type="evidence" value="ECO:0007669"/>
    <property type="project" value="UniProtKB-UniRule"/>
</dbReference>
<evidence type="ECO:0000256" key="11">
    <source>
        <dbReference type="ARBA" id="ARBA00048032"/>
    </source>
</evidence>
<keyword evidence="9 14" id="KW-0186">Copper</keyword>
<dbReference type="Pfam" id="PF21994">
    <property type="entry name" value="AGAO-like_N2"/>
    <property type="match status" value="1"/>
</dbReference>
<comment type="cofactor">
    <cofactor evidence="14">
        <name>Cu cation</name>
        <dbReference type="ChEBI" id="CHEBI:23378"/>
    </cofactor>
    <text evidence="14">Contains 1 topaquinone per subunit.</text>
</comment>